<dbReference type="InterPro" id="IPR050194">
    <property type="entry name" value="Glycosyltransferase_grp1"/>
</dbReference>
<dbReference type="PANTHER" id="PTHR45947:SF3">
    <property type="entry name" value="SULFOQUINOVOSYL TRANSFERASE SQD2"/>
    <property type="match status" value="1"/>
</dbReference>
<protein>
    <recommendedName>
        <fullName evidence="1">Glycosyltransferase subfamily 4-like N-terminal domain-containing protein</fullName>
    </recommendedName>
</protein>
<evidence type="ECO:0000313" key="2">
    <source>
        <dbReference type="EMBL" id="KKM14259.1"/>
    </source>
</evidence>
<name>A0A0F9I3N5_9ZZZZ</name>
<dbReference type="PANTHER" id="PTHR45947">
    <property type="entry name" value="SULFOQUINOVOSYL TRANSFERASE SQD2"/>
    <property type="match status" value="1"/>
</dbReference>
<evidence type="ECO:0000259" key="1">
    <source>
        <dbReference type="Pfam" id="PF13439"/>
    </source>
</evidence>
<dbReference type="Pfam" id="PF13439">
    <property type="entry name" value="Glyco_transf_4"/>
    <property type="match status" value="1"/>
</dbReference>
<dbReference type="GO" id="GO:0016757">
    <property type="term" value="F:glycosyltransferase activity"/>
    <property type="evidence" value="ECO:0007669"/>
    <property type="project" value="TreeGrafter"/>
</dbReference>
<sequence length="242" mass="28965">MKILQFADEFIPIFGGSETRIFNLSLDRINQHYLYVSFLNTFTSLKAKENFDNLRVHRVKLFYDFKSKNKTIKYILNHHFLINFYSTKLVNFVKEKNFDIIQGHDPMIFAKAGMKYARKYKIPFIYETHRFGSDDPIIRNNQYIPKLLHSLIFKPIILNERKIVKYANAIIVQTKGIKQRMRNFYKINPTKIKIIPMGVDLNKFDPIKWNQKGKEFRKKNHWEGKIILFYNGYLEHLTGNCQ</sequence>
<organism evidence="2">
    <name type="scientific">marine sediment metagenome</name>
    <dbReference type="NCBI Taxonomy" id="412755"/>
    <lineage>
        <taxon>unclassified sequences</taxon>
        <taxon>metagenomes</taxon>
        <taxon>ecological metagenomes</taxon>
    </lineage>
</organism>
<comment type="caution">
    <text evidence="2">The sequence shown here is derived from an EMBL/GenBank/DDBJ whole genome shotgun (WGS) entry which is preliminary data.</text>
</comment>
<dbReference type="AlphaFoldDB" id="A0A0F9I3N5"/>
<dbReference type="InterPro" id="IPR028098">
    <property type="entry name" value="Glyco_trans_4-like_N"/>
</dbReference>
<gene>
    <name evidence="2" type="ORF">LCGC14_1707950</name>
</gene>
<feature type="domain" description="Glycosyltransferase subfamily 4-like N-terminal" evidence="1">
    <location>
        <begin position="83"/>
        <end position="202"/>
    </location>
</feature>
<proteinExistence type="predicted"/>
<dbReference type="EMBL" id="LAZR01015190">
    <property type="protein sequence ID" value="KKM14259.1"/>
    <property type="molecule type" value="Genomic_DNA"/>
</dbReference>
<reference evidence="2" key="1">
    <citation type="journal article" date="2015" name="Nature">
        <title>Complex archaea that bridge the gap between prokaryotes and eukaryotes.</title>
        <authorList>
            <person name="Spang A."/>
            <person name="Saw J.H."/>
            <person name="Jorgensen S.L."/>
            <person name="Zaremba-Niedzwiedzka K."/>
            <person name="Martijn J."/>
            <person name="Lind A.E."/>
            <person name="van Eijk R."/>
            <person name="Schleper C."/>
            <person name="Guy L."/>
            <person name="Ettema T.J."/>
        </authorList>
    </citation>
    <scope>NUCLEOTIDE SEQUENCE</scope>
</reference>
<accession>A0A0F9I3N5</accession>
<dbReference type="Gene3D" id="3.40.50.2000">
    <property type="entry name" value="Glycogen Phosphorylase B"/>
    <property type="match status" value="1"/>
</dbReference>
<dbReference type="SUPFAM" id="SSF53756">
    <property type="entry name" value="UDP-Glycosyltransferase/glycogen phosphorylase"/>
    <property type="match status" value="1"/>
</dbReference>